<protein>
    <submittedName>
        <fullName evidence="6">CDGSH iron-sulfur domain-containing protein</fullName>
    </submittedName>
</protein>
<dbReference type="GO" id="GO:0051537">
    <property type="term" value="F:2 iron, 2 sulfur cluster binding"/>
    <property type="evidence" value="ECO:0007669"/>
    <property type="project" value="UniProtKB-KW"/>
</dbReference>
<dbReference type="EMBL" id="CP053923">
    <property type="protein sequence ID" value="QNT69838.1"/>
    <property type="molecule type" value="Genomic_DNA"/>
</dbReference>
<dbReference type="PANTHER" id="PTHR46491">
    <property type="entry name" value="CDGSH IRON SULFUR DOMAIN PROTEIN HOMOLOG"/>
    <property type="match status" value="1"/>
</dbReference>
<name>A0A7H1N2A2_9PROT</name>
<reference evidence="6 7" key="1">
    <citation type="submission" date="2020-05" db="EMBL/GenBank/DDBJ databases">
        <title>Complete closed genome sequence of Defluviicoccus vanus.</title>
        <authorList>
            <person name="Bessarab I."/>
            <person name="Arumugam K."/>
            <person name="Maszenan A.M."/>
            <person name="Seviour R.J."/>
            <person name="Williams R.B."/>
        </authorList>
    </citation>
    <scope>NUCLEOTIDE SEQUENCE [LARGE SCALE GENOMIC DNA]</scope>
    <source>
        <strain evidence="6 7">Ben 114</strain>
    </source>
</reference>
<accession>A0A7H1N2A2</accession>
<dbReference type="Gene3D" id="3.40.5.90">
    <property type="entry name" value="CDGSH iron-sulfur domain, mitoNEET-type"/>
    <property type="match status" value="2"/>
</dbReference>
<evidence type="ECO:0000259" key="5">
    <source>
        <dbReference type="SMART" id="SM00704"/>
    </source>
</evidence>
<dbReference type="GO" id="GO:0005737">
    <property type="term" value="C:cytoplasm"/>
    <property type="evidence" value="ECO:0007669"/>
    <property type="project" value="UniProtKB-ARBA"/>
</dbReference>
<dbReference type="InterPro" id="IPR052950">
    <property type="entry name" value="CISD"/>
</dbReference>
<keyword evidence="1" id="KW-0001">2Fe-2S</keyword>
<evidence type="ECO:0000256" key="3">
    <source>
        <dbReference type="ARBA" id="ARBA00023004"/>
    </source>
</evidence>
<evidence type="ECO:0000256" key="2">
    <source>
        <dbReference type="ARBA" id="ARBA00022723"/>
    </source>
</evidence>
<dbReference type="InterPro" id="IPR042216">
    <property type="entry name" value="MitoNEET_CISD"/>
</dbReference>
<dbReference type="AlphaFoldDB" id="A0A7H1N2A2"/>
<evidence type="ECO:0000256" key="4">
    <source>
        <dbReference type="ARBA" id="ARBA00023014"/>
    </source>
</evidence>
<dbReference type="Pfam" id="PF09360">
    <property type="entry name" value="zf-CDGSH"/>
    <property type="match status" value="2"/>
</dbReference>
<keyword evidence="2" id="KW-0479">Metal-binding</keyword>
<evidence type="ECO:0000313" key="6">
    <source>
        <dbReference type="EMBL" id="QNT69838.1"/>
    </source>
</evidence>
<evidence type="ECO:0000313" key="7">
    <source>
        <dbReference type="Proteomes" id="UP000516369"/>
    </source>
</evidence>
<evidence type="ECO:0000256" key="1">
    <source>
        <dbReference type="ARBA" id="ARBA00022714"/>
    </source>
</evidence>
<dbReference type="PANTHER" id="PTHR46491:SF3">
    <property type="entry name" value="CDGSH IRON-SULFUR DOMAIN-CONTAINING PROTEIN 3, MITOCHONDRIAL"/>
    <property type="match status" value="1"/>
</dbReference>
<dbReference type="SMART" id="SM00704">
    <property type="entry name" value="ZnF_CDGSH"/>
    <property type="match status" value="2"/>
</dbReference>
<feature type="domain" description="Iron-binding zinc finger CDGSH type" evidence="5">
    <location>
        <begin position="62"/>
        <end position="93"/>
    </location>
</feature>
<dbReference type="Proteomes" id="UP000516369">
    <property type="component" value="Chromosome"/>
</dbReference>
<dbReference type="InterPro" id="IPR018967">
    <property type="entry name" value="FeS-contain_CDGSH-typ"/>
</dbReference>
<keyword evidence="3" id="KW-0408">Iron</keyword>
<sequence length="94" mass="10622">MLVDVTRQEPPWEPADARCSDRPEITLCRDVEAGRRYAWCSCGRSSNQPFCDGSHQGTGLMPVLFTPERTETVYLCGCKHTQDKPYCDGTHENL</sequence>
<dbReference type="GO" id="GO:0046872">
    <property type="term" value="F:metal ion binding"/>
    <property type="evidence" value="ECO:0007669"/>
    <property type="project" value="UniProtKB-KW"/>
</dbReference>
<feature type="domain" description="Iron-binding zinc finger CDGSH type" evidence="5">
    <location>
        <begin position="24"/>
        <end position="61"/>
    </location>
</feature>
<organism evidence="6 7">
    <name type="scientific">Defluviicoccus vanus</name>
    <dbReference type="NCBI Taxonomy" id="111831"/>
    <lineage>
        <taxon>Bacteria</taxon>
        <taxon>Pseudomonadati</taxon>
        <taxon>Pseudomonadota</taxon>
        <taxon>Alphaproteobacteria</taxon>
        <taxon>Rhodospirillales</taxon>
        <taxon>Rhodospirillaceae</taxon>
        <taxon>Defluviicoccus</taxon>
    </lineage>
</organism>
<dbReference type="KEGG" id="dvn:HQ394_11570"/>
<gene>
    <name evidence="6" type="ORF">HQ394_11570</name>
</gene>
<keyword evidence="4" id="KW-0411">Iron-sulfur</keyword>
<proteinExistence type="predicted"/>
<keyword evidence="7" id="KW-1185">Reference proteome</keyword>
<dbReference type="RefSeq" id="WP_190260350.1">
    <property type="nucleotide sequence ID" value="NZ_CP053923.1"/>
</dbReference>